<evidence type="ECO:0000256" key="1">
    <source>
        <dbReference type="SAM" id="Phobius"/>
    </source>
</evidence>
<dbReference type="AlphaFoldDB" id="A0A9P5XGD6"/>
<keyword evidence="3" id="KW-1185">Reference proteome</keyword>
<organism evidence="2 3">
    <name type="scientific">Macrolepiota fuliginosa MF-IS2</name>
    <dbReference type="NCBI Taxonomy" id="1400762"/>
    <lineage>
        <taxon>Eukaryota</taxon>
        <taxon>Fungi</taxon>
        <taxon>Dikarya</taxon>
        <taxon>Basidiomycota</taxon>
        <taxon>Agaricomycotina</taxon>
        <taxon>Agaricomycetes</taxon>
        <taxon>Agaricomycetidae</taxon>
        <taxon>Agaricales</taxon>
        <taxon>Agaricineae</taxon>
        <taxon>Agaricaceae</taxon>
        <taxon>Macrolepiota</taxon>
    </lineage>
</organism>
<gene>
    <name evidence="2" type="ORF">P691DRAFT_798801</name>
</gene>
<dbReference type="OrthoDB" id="3038990at2759"/>
<dbReference type="EMBL" id="MU151118">
    <property type="protein sequence ID" value="KAF9449864.1"/>
    <property type="molecule type" value="Genomic_DNA"/>
</dbReference>
<feature type="transmembrane region" description="Helical" evidence="1">
    <location>
        <begin position="25"/>
        <end position="45"/>
    </location>
</feature>
<sequence>MSTGILNPDNYLSYLSPADAFQFEVARNLCLAVLGATIWDILVYIPDDLKILRMQKAIRPVNICFVTSRLFALCYVLLSVLGKTIPFDNCNPVFLSIGCCCVVSIISSSFLFLRRVQAVYANDRWIRRFFFTLWLVVGGMMISVPIEVRAAHIPGTKYCIDLETKRHVITCILFHVIFDTLILLAISLEVGRSYSTQDARVSWSTLVSGKALPRLSRAVLQGGQQYYL</sequence>
<keyword evidence="1" id="KW-1133">Transmembrane helix</keyword>
<proteinExistence type="predicted"/>
<feature type="transmembrane region" description="Helical" evidence="1">
    <location>
        <begin position="125"/>
        <end position="146"/>
    </location>
</feature>
<protein>
    <submittedName>
        <fullName evidence="2">Uncharacterized protein</fullName>
    </submittedName>
</protein>
<reference evidence="2" key="1">
    <citation type="submission" date="2020-11" db="EMBL/GenBank/DDBJ databases">
        <authorList>
            <consortium name="DOE Joint Genome Institute"/>
            <person name="Ahrendt S."/>
            <person name="Riley R."/>
            <person name="Andreopoulos W."/>
            <person name="Labutti K."/>
            <person name="Pangilinan J."/>
            <person name="Ruiz-Duenas F.J."/>
            <person name="Barrasa J.M."/>
            <person name="Sanchez-Garcia M."/>
            <person name="Camarero S."/>
            <person name="Miyauchi S."/>
            <person name="Serrano A."/>
            <person name="Linde D."/>
            <person name="Babiker R."/>
            <person name="Drula E."/>
            <person name="Ayuso-Fernandez I."/>
            <person name="Pacheco R."/>
            <person name="Padilla G."/>
            <person name="Ferreira P."/>
            <person name="Barriuso J."/>
            <person name="Kellner H."/>
            <person name="Castanera R."/>
            <person name="Alfaro M."/>
            <person name="Ramirez L."/>
            <person name="Pisabarro A.G."/>
            <person name="Kuo A."/>
            <person name="Tritt A."/>
            <person name="Lipzen A."/>
            <person name="He G."/>
            <person name="Yan M."/>
            <person name="Ng V."/>
            <person name="Cullen D."/>
            <person name="Martin F."/>
            <person name="Rosso M.-N."/>
            <person name="Henrissat B."/>
            <person name="Hibbett D."/>
            <person name="Martinez A.T."/>
            <person name="Grigoriev I.V."/>
        </authorList>
    </citation>
    <scope>NUCLEOTIDE SEQUENCE</scope>
    <source>
        <strain evidence="2">MF-IS2</strain>
    </source>
</reference>
<keyword evidence="1" id="KW-0812">Transmembrane</keyword>
<evidence type="ECO:0000313" key="3">
    <source>
        <dbReference type="Proteomes" id="UP000807342"/>
    </source>
</evidence>
<name>A0A9P5XGD6_9AGAR</name>
<accession>A0A9P5XGD6</accession>
<feature type="transmembrane region" description="Helical" evidence="1">
    <location>
        <begin position="166"/>
        <end position="186"/>
    </location>
</feature>
<comment type="caution">
    <text evidence="2">The sequence shown here is derived from an EMBL/GenBank/DDBJ whole genome shotgun (WGS) entry which is preliminary data.</text>
</comment>
<dbReference type="Proteomes" id="UP000807342">
    <property type="component" value="Unassembled WGS sequence"/>
</dbReference>
<feature type="transmembrane region" description="Helical" evidence="1">
    <location>
        <begin position="57"/>
        <end position="81"/>
    </location>
</feature>
<keyword evidence="1" id="KW-0472">Membrane</keyword>
<evidence type="ECO:0000313" key="2">
    <source>
        <dbReference type="EMBL" id="KAF9449864.1"/>
    </source>
</evidence>
<feature type="transmembrane region" description="Helical" evidence="1">
    <location>
        <begin position="93"/>
        <end position="113"/>
    </location>
</feature>